<feature type="chain" id="PRO_5038154232" evidence="11">
    <location>
        <begin position="23"/>
        <end position="385"/>
    </location>
</feature>
<comment type="subcellular location">
    <subcellularLocation>
        <location evidence="2">Cell membrane</location>
    </subcellularLocation>
    <subcellularLocation>
        <location evidence="1">Membrane</location>
        <topology evidence="1">Multi-pass membrane protein</topology>
    </subcellularLocation>
</comment>
<dbReference type="Gene3D" id="2.70.170.10">
    <property type="entry name" value="Neurotransmitter-gated ion-channel ligand-binding domain"/>
    <property type="match status" value="1"/>
</dbReference>
<protein>
    <submittedName>
        <fullName evidence="15">Uncharacterized protein</fullName>
    </submittedName>
</protein>
<dbReference type="GO" id="GO:0005886">
    <property type="term" value="C:plasma membrane"/>
    <property type="evidence" value="ECO:0007669"/>
    <property type="project" value="UniProtKB-SubCell"/>
</dbReference>
<dbReference type="Gene3D" id="1.20.58.390">
    <property type="entry name" value="Neurotransmitter-gated ion-channel transmembrane domain"/>
    <property type="match status" value="1"/>
</dbReference>
<evidence type="ECO:0000256" key="10">
    <source>
        <dbReference type="ARBA" id="ARBA00023303"/>
    </source>
</evidence>
<keyword evidence="5 11" id="KW-0812">Transmembrane</keyword>
<dbReference type="Pfam" id="PF02931">
    <property type="entry name" value="Neur_chan_LBD"/>
    <property type="match status" value="1"/>
</dbReference>
<accession>A0A914XCD1</accession>
<evidence type="ECO:0000259" key="13">
    <source>
        <dbReference type="Pfam" id="PF02932"/>
    </source>
</evidence>
<dbReference type="InterPro" id="IPR006202">
    <property type="entry name" value="Neur_chan_lig-bd"/>
</dbReference>
<evidence type="ECO:0000256" key="5">
    <source>
        <dbReference type="ARBA" id="ARBA00022692"/>
    </source>
</evidence>
<keyword evidence="6 11" id="KW-0732">Signal</keyword>
<organism evidence="14 15">
    <name type="scientific">Plectus sambesii</name>
    <dbReference type="NCBI Taxonomy" id="2011161"/>
    <lineage>
        <taxon>Eukaryota</taxon>
        <taxon>Metazoa</taxon>
        <taxon>Ecdysozoa</taxon>
        <taxon>Nematoda</taxon>
        <taxon>Chromadorea</taxon>
        <taxon>Plectida</taxon>
        <taxon>Plectina</taxon>
        <taxon>Plectoidea</taxon>
        <taxon>Plectidae</taxon>
        <taxon>Plectus</taxon>
    </lineage>
</organism>
<sequence length="385" mass="44569">MWPAVLLLGLCVSATTPPTVYVVTPTEFAMVPNGTMIDKFVPIMERTYGLVNDPDKYNMYIPPKPAEGPILVRVGVNIQSIDEIDERNRELRLNLFLRIAWTDERLKFAAEEDTMYVAMSHYYADKIWKPDIYFPNGRSGRIHDLTVDNTNLRLYSSGQIMVVYRYSLAFSCDMDFRQFPFDTQVCSVILESIKYPVNFVKLSWMFSERDMEPELIKLSKYHMVNFHMTEKCHTDYPIGTFSCLRLQYTFKREIFYHLVETFLPSVIIVMASWVSPWLDPSQTPARTVLGVTAMLTIFSQANHVKSSLPPFSYLKAIDVWMLICQFTVFLALIEFMTANYMSRTSKGNAQRLDQCARVAFPACFFLFCILYILFYVVSEPDSQPS</sequence>
<dbReference type="SUPFAM" id="SSF90112">
    <property type="entry name" value="Neurotransmitter-gated ion-channel transmembrane pore"/>
    <property type="match status" value="1"/>
</dbReference>
<dbReference type="SUPFAM" id="SSF63712">
    <property type="entry name" value="Nicotinic receptor ligand binding domain-like"/>
    <property type="match status" value="1"/>
</dbReference>
<evidence type="ECO:0000256" key="2">
    <source>
        <dbReference type="ARBA" id="ARBA00004236"/>
    </source>
</evidence>
<evidence type="ECO:0000313" key="14">
    <source>
        <dbReference type="Proteomes" id="UP000887566"/>
    </source>
</evidence>
<dbReference type="CDD" id="cd18987">
    <property type="entry name" value="LGIC_ECD_anion"/>
    <property type="match status" value="1"/>
</dbReference>
<keyword evidence="7 11" id="KW-1133">Transmembrane helix</keyword>
<keyword evidence="3 11" id="KW-0813">Transport</keyword>
<evidence type="ECO:0000256" key="1">
    <source>
        <dbReference type="ARBA" id="ARBA00004141"/>
    </source>
</evidence>
<dbReference type="Pfam" id="PF02932">
    <property type="entry name" value="Neur_chan_memb"/>
    <property type="match status" value="1"/>
</dbReference>
<dbReference type="PROSITE" id="PS00236">
    <property type="entry name" value="NEUROTR_ION_CHANNEL"/>
    <property type="match status" value="1"/>
</dbReference>
<keyword evidence="10 11" id="KW-0407">Ion channel</keyword>
<evidence type="ECO:0000256" key="7">
    <source>
        <dbReference type="ARBA" id="ARBA00022989"/>
    </source>
</evidence>
<reference evidence="15" key="1">
    <citation type="submission" date="2022-11" db="UniProtKB">
        <authorList>
            <consortium name="WormBaseParasite"/>
        </authorList>
    </citation>
    <scope>IDENTIFICATION</scope>
</reference>
<dbReference type="PRINTS" id="PR00253">
    <property type="entry name" value="GABAARECEPTR"/>
</dbReference>
<dbReference type="InterPro" id="IPR036734">
    <property type="entry name" value="Neur_chan_lig-bd_sf"/>
</dbReference>
<dbReference type="InterPro" id="IPR006029">
    <property type="entry name" value="Neurotrans-gated_channel_TM"/>
</dbReference>
<dbReference type="InterPro" id="IPR018000">
    <property type="entry name" value="Neurotransmitter_ion_chnl_CS"/>
</dbReference>
<feature type="domain" description="Neurotransmitter-gated ion-channel transmembrane" evidence="13">
    <location>
        <begin position="262"/>
        <end position="344"/>
    </location>
</feature>
<keyword evidence="8 11" id="KW-0406">Ion transport</keyword>
<evidence type="ECO:0000256" key="6">
    <source>
        <dbReference type="ARBA" id="ARBA00022729"/>
    </source>
</evidence>
<evidence type="ECO:0000259" key="12">
    <source>
        <dbReference type="Pfam" id="PF02931"/>
    </source>
</evidence>
<comment type="caution">
    <text evidence="11">Lacks conserved residue(s) required for the propagation of feature annotation.</text>
</comment>
<feature type="signal peptide" evidence="11">
    <location>
        <begin position="1"/>
        <end position="22"/>
    </location>
</feature>
<dbReference type="InterPro" id="IPR006201">
    <property type="entry name" value="Neur_channel"/>
</dbReference>
<keyword evidence="14" id="KW-1185">Reference proteome</keyword>
<feature type="transmembrane region" description="Helical" evidence="11">
    <location>
        <begin position="358"/>
        <end position="377"/>
    </location>
</feature>
<comment type="similarity">
    <text evidence="11">Belongs to the ligand-gated ion channel (TC 1.A.9) family.</text>
</comment>
<keyword evidence="9 11" id="KW-0472">Membrane</keyword>
<dbReference type="WBParaSite" id="PSAMB.scaffold7387size7734.g29994.t1">
    <property type="protein sequence ID" value="PSAMB.scaffold7387size7734.g29994.t1"/>
    <property type="gene ID" value="PSAMB.scaffold7387size7734.g29994"/>
</dbReference>
<dbReference type="InterPro" id="IPR036719">
    <property type="entry name" value="Neuro-gated_channel_TM_sf"/>
</dbReference>
<feature type="domain" description="Neurotransmitter-gated ion-channel ligand-binding" evidence="12">
    <location>
        <begin position="55"/>
        <end position="231"/>
    </location>
</feature>
<dbReference type="CDD" id="cd19049">
    <property type="entry name" value="LGIC_TM_anion"/>
    <property type="match status" value="1"/>
</dbReference>
<dbReference type="GO" id="GO:0005230">
    <property type="term" value="F:extracellular ligand-gated monoatomic ion channel activity"/>
    <property type="evidence" value="ECO:0007669"/>
    <property type="project" value="InterPro"/>
</dbReference>
<dbReference type="PRINTS" id="PR00252">
    <property type="entry name" value="NRIONCHANNEL"/>
</dbReference>
<dbReference type="PANTHER" id="PTHR18945">
    <property type="entry name" value="NEUROTRANSMITTER GATED ION CHANNEL"/>
    <property type="match status" value="1"/>
</dbReference>
<evidence type="ECO:0000256" key="3">
    <source>
        <dbReference type="ARBA" id="ARBA00022448"/>
    </source>
</evidence>
<evidence type="ECO:0000256" key="8">
    <source>
        <dbReference type="ARBA" id="ARBA00023065"/>
    </source>
</evidence>
<dbReference type="InterPro" id="IPR006028">
    <property type="entry name" value="GABAA/Glycine_rcpt"/>
</dbReference>
<evidence type="ECO:0000313" key="15">
    <source>
        <dbReference type="WBParaSite" id="PSAMB.scaffold7387size7734.g29994.t1"/>
    </source>
</evidence>
<evidence type="ECO:0000256" key="9">
    <source>
        <dbReference type="ARBA" id="ARBA00023136"/>
    </source>
</evidence>
<dbReference type="Proteomes" id="UP000887566">
    <property type="component" value="Unplaced"/>
</dbReference>
<feature type="transmembrane region" description="Helical" evidence="11">
    <location>
        <begin position="254"/>
        <end position="275"/>
    </location>
</feature>
<evidence type="ECO:0000256" key="11">
    <source>
        <dbReference type="RuleBase" id="RU000687"/>
    </source>
</evidence>
<keyword evidence="4" id="KW-1003">Cell membrane</keyword>
<proteinExistence type="inferred from homology"/>
<dbReference type="GO" id="GO:0004888">
    <property type="term" value="F:transmembrane signaling receptor activity"/>
    <property type="evidence" value="ECO:0007669"/>
    <property type="project" value="InterPro"/>
</dbReference>
<evidence type="ECO:0000256" key="4">
    <source>
        <dbReference type="ARBA" id="ARBA00022475"/>
    </source>
</evidence>
<dbReference type="AlphaFoldDB" id="A0A914XCD1"/>
<feature type="transmembrane region" description="Helical" evidence="11">
    <location>
        <begin position="316"/>
        <end position="337"/>
    </location>
</feature>
<dbReference type="InterPro" id="IPR038050">
    <property type="entry name" value="Neuro_actylchol_rec"/>
</dbReference>
<name>A0A914XCD1_9BILA</name>